<evidence type="ECO:0000313" key="3">
    <source>
        <dbReference type="EMBL" id="CAG9313581.1"/>
    </source>
</evidence>
<dbReference type="Gene3D" id="2.60.120.10">
    <property type="entry name" value="Jelly Rolls"/>
    <property type="match status" value="2"/>
</dbReference>
<dbReference type="Proteomes" id="UP001162131">
    <property type="component" value="Unassembled WGS sequence"/>
</dbReference>
<dbReference type="PROSITE" id="PS50042">
    <property type="entry name" value="CNMP_BINDING_3"/>
    <property type="match status" value="2"/>
</dbReference>
<feature type="domain" description="Cyclic nucleotide-binding" evidence="2">
    <location>
        <begin position="46"/>
        <end position="152"/>
    </location>
</feature>
<sequence length="396" mass="44909">MSLLTQKTRKNIPQNVFEILQRSDRSTTDIERLLEYFKTIEDLANYTAELSKRSLSQLAANFYIEEYEAGQEVFQKGAKSDKLYIVLRGHLSMIDRSSDGTEKLIATLPKGKMIGERGLIRDQPRQLSAVAKDYVVLLALNGDKFKSLMMNNISAELNEKVSFFNTYIPDFKIYSNSIREKIAYAFEFIEVHKKDIVVEEGSFSEALYYIVEGECVLSKGVPPKKRNIMTVGRGCSIADECVLLGKRAEFTASVWTDTVKFYKAKRADLLPLIPEEIMFKLVGLSRAKFISRNNVNERATAQTKTRLGKSTNNFPLASQRAQKLITQTLNRNSSTHIIASPSNESPKNCKYKLTLEKLRDITIERFYKFNANSGSLSDKTRGQTRGHARISSRSSL</sequence>
<comment type="caution">
    <text evidence="3">The sequence shown here is derived from an EMBL/GenBank/DDBJ whole genome shotgun (WGS) entry which is preliminary data.</text>
</comment>
<protein>
    <recommendedName>
        <fullName evidence="2">Cyclic nucleotide-binding domain-containing protein</fullName>
    </recommendedName>
</protein>
<dbReference type="PANTHER" id="PTHR23011">
    <property type="entry name" value="CYCLIC NUCLEOTIDE-BINDING DOMAIN CONTAINING PROTEIN"/>
    <property type="match status" value="1"/>
</dbReference>
<dbReference type="InterPro" id="IPR014710">
    <property type="entry name" value="RmlC-like_jellyroll"/>
</dbReference>
<feature type="domain" description="Cyclic nucleotide-binding" evidence="2">
    <location>
        <begin position="170"/>
        <end position="273"/>
    </location>
</feature>
<evidence type="ECO:0000259" key="2">
    <source>
        <dbReference type="PROSITE" id="PS50042"/>
    </source>
</evidence>
<dbReference type="AlphaFoldDB" id="A0AAU9IIC1"/>
<dbReference type="CDD" id="cd00038">
    <property type="entry name" value="CAP_ED"/>
    <property type="match status" value="2"/>
</dbReference>
<proteinExistence type="predicted"/>
<dbReference type="InterPro" id="IPR000595">
    <property type="entry name" value="cNMP-bd_dom"/>
</dbReference>
<keyword evidence="4" id="KW-1185">Reference proteome</keyword>
<dbReference type="PANTHER" id="PTHR23011:SF28">
    <property type="entry name" value="CYCLIC NUCLEOTIDE-BINDING DOMAIN CONTAINING PROTEIN"/>
    <property type="match status" value="1"/>
</dbReference>
<organism evidence="3 4">
    <name type="scientific">Blepharisma stoltei</name>
    <dbReference type="NCBI Taxonomy" id="1481888"/>
    <lineage>
        <taxon>Eukaryota</taxon>
        <taxon>Sar</taxon>
        <taxon>Alveolata</taxon>
        <taxon>Ciliophora</taxon>
        <taxon>Postciliodesmatophora</taxon>
        <taxon>Heterotrichea</taxon>
        <taxon>Heterotrichida</taxon>
        <taxon>Blepharismidae</taxon>
        <taxon>Blepharisma</taxon>
    </lineage>
</organism>
<accession>A0AAU9IIC1</accession>
<evidence type="ECO:0000256" key="1">
    <source>
        <dbReference type="SAM" id="MobiDB-lite"/>
    </source>
</evidence>
<evidence type="ECO:0000313" key="4">
    <source>
        <dbReference type="Proteomes" id="UP001162131"/>
    </source>
</evidence>
<dbReference type="EMBL" id="CAJZBQ010000011">
    <property type="protein sequence ID" value="CAG9313581.1"/>
    <property type="molecule type" value="Genomic_DNA"/>
</dbReference>
<gene>
    <name evidence="3" type="ORF">BSTOLATCC_MIC9395</name>
</gene>
<dbReference type="SMART" id="SM00100">
    <property type="entry name" value="cNMP"/>
    <property type="match status" value="2"/>
</dbReference>
<feature type="region of interest" description="Disordered" evidence="1">
    <location>
        <begin position="374"/>
        <end position="396"/>
    </location>
</feature>
<name>A0AAU9IIC1_9CILI</name>
<dbReference type="SUPFAM" id="SSF51206">
    <property type="entry name" value="cAMP-binding domain-like"/>
    <property type="match status" value="2"/>
</dbReference>
<reference evidence="3" key="1">
    <citation type="submission" date="2021-09" db="EMBL/GenBank/DDBJ databases">
        <authorList>
            <consortium name="AG Swart"/>
            <person name="Singh M."/>
            <person name="Singh A."/>
            <person name="Seah K."/>
            <person name="Emmerich C."/>
        </authorList>
    </citation>
    <scope>NUCLEOTIDE SEQUENCE</scope>
    <source>
        <strain evidence="3">ATCC30299</strain>
    </source>
</reference>
<dbReference type="Pfam" id="PF00027">
    <property type="entry name" value="cNMP_binding"/>
    <property type="match status" value="1"/>
</dbReference>
<dbReference type="InterPro" id="IPR018490">
    <property type="entry name" value="cNMP-bd_dom_sf"/>
</dbReference>